<protein>
    <recommendedName>
        <fullName evidence="8">Very short patch repair endonuclease</fullName>
    </recommendedName>
</protein>
<evidence type="ECO:0000313" key="7">
    <source>
        <dbReference type="EMBL" id="SVC57232.1"/>
    </source>
</evidence>
<keyword evidence="5" id="KW-0234">DNA repair</keyword>
<evidence type="ECO:0000256" key="3">
    <source>
        <dbReference type="ARBA" id="ARBA00022763"/>
    </source>
</evidence>
<organism evidence="7">
    <name type="scientific">marine metagenome</name>
    <dbReference type="NCBI Taxonomy" id="408172"/>
    <lineage>
        <taxon>unclassified sequences</taxon>
        <taxon>metagenomes</taxon>
        <taxon>ecological metagenomes</taxon>
    </lineage>
</organism>
<dbReference type="SUPFAM" id="SSF52980">
    <property type="entry name" value="Restriction endonuclease-like"/>
    <property type="match status" value="1"/>
</dbReference>
<dbReference type="Gene3D" id="3.40.960.10">
    <property type="entry name" value="VSR Endonuclease"/>
    <property type="match status" value="1"/>
</dbReference>
<dbReference type="Pfam" id="PF03852">
    <property type="entry name" value="Vsr"/>
    <property type="match status" value="1"/>
</dbReference>
<dbReference type="AlphaFoldDB" id="A0A382NBW7"/>
<dbReference type="GO" id="GO:0006298">
    <property type="term" value="P:mismatch repair"/>
    <property type="evidence" value="ECO:0007669"/>
    <property type="project" value="InterPro"/>
</dbReference>
<keyword evidence="3" id="KW-0227">DNA damage</keyword>
<dbReference type="GO" id="GO:0004519">
    <property type="term" value="F:endonuclease activity"/>
    <property type="evidence" value="ECO:0007669"/>
    <property type="project" value="UniProtKB-KW"/>
</dbReference>
<keyword evidence="1" id="KW-0540">Nuclease</keyword>
<evidence type="ECO:0000256" key="5">
    <source>
        <dbReference type="ARBA" id="ARBA00023204"/>
    </source>
</evidence>
<dbReference type="InterPro" id="IPR011335">
    <property type="entry name" value="Restrct_endonuc-II-like"/>
</dbReference>
<sequence length="81" mass="9466">MSDHLTQSERSANMRKIRSKDTSPELLVRKKLHGLGFRYRLHNANLPGKPDLTLKKYRTAVFVNGCFWHQHSKCRYASIPK</sequence>
<evidence type="ECO:0000256" key="6">
    <source>
        <dbReference type="SAM" id="MobiDB-lite"/>
    </source>
</evidence>
<name>A0A382NBW7_9ZZZZ</name>
<keyword evidence="2" id="KW-0255">Endonuclease</keyword>
<reference evidence="7" key="1">
    <citation type="submission" date="2018-05" db="EMBL/GenBank/DDBJ databases">
        <authorList>
            <person name="Lanie J.A."/>
            <person name="Ng W.-L."/>
            <person name="Kazmierczak K.M."/>
            <person name="Andrzejewski T.M."/>
            <person name="Davidsen T.M."/>
            <person name="Wayne K.J."/>
            <person name="Tettelin H."/>
            <person name="Glass J.I."/>
            <person name="Rusch D."/>
            <person name="Podicherti R."/>
            <person name="Tsui H.-C.T."/>
            <person name="Winkler M.E."/>
        </authorList>
    </citation>
    <scope>NUCLEOTIDE SEQUENCE</scope>
</reference>
<evidence type="ECO:0000256" key="1">
    <source>
        <dbReference type="ARBA" id="ARBA00022722"/>
    </source>
</evidence>
<gene>
    <name evidence="7" type="ORF">METZ01_LOCUS310086</name>
</gene>
<evidence type="ECO:0000256" key="4">
    <source>
        <dbReference type="ARBA" id="ARBA00022801"/>
    </source>
</evidence>
<evidence type="ECO:0000256" key="2">
    <source>
        <dbReference type="ARBA" id="ARBA00022759"/>
    </source>
</evidence>
<dbReference type="EMBL" id="UINC01098592">
    <property type="protein sequence ID" value="SVC57232.1"/>
    <property type="molecule type" value="Genomic_DNA"/>
</dbReference>
<accession>A0A382NBW7</accession>
<feature type="region of interest" description="Disordered" evidence="6">
    <location>
        <begin position="1"/>
        <end position="22"/>
    </location>
</feature>
<keyword evidence="4" id="KW-0378">Hydrolase</keyword>
<dbReference type="InterPro" id="IPR004603">
    <property type="entry name" value="DNA_mismatch_endonuc_vsr"/>
</dbReference>
<dbReference type="GO" id="GO:0016787">
    <property type="term" value="F:hydrolase activity"/>
    <property type="evidence" value="ECO:0007669"/>
    <property type="project" value="UniProtKB-KW"/>
</dbReference>
<feature type="non-terminal residue" evidence="7">
    <location>
        <position position="81"/>
    </location>
</feature>
<proteinExistence type="predicted"/>
<evidence type="ECO:0008006" key="8">
    <source>
        <dbReference type="Google" id="ProtNLM"/>
    </source>
</evidence>